<dbReference type="InterPro" id="IPR032466">
    <property type="entry name" value="Metal_Hydrolase"/>
</dbReference>
<dbReference type="InterPro" id="IPR006680">
    <property type="entry name" value="Amidohydro-rel"/>
</dbReference>
<protein>
    <submittedName>
        <fullName evidence="3">Amidohydrolase family protein</fullName>
    </submittedName>
</protein>
<dbReference type="InterPro" id="IPR057744">
    <property type="entry name" value="OTAase-like"/>
</dbReference>
<dbReference type="Proteomes" id="UP001597115">
    <property type="component" value="Unassembled WGS sequence"/>
</dbReference>
<name>A0ABW4I318_9SPHN</name>
<evidence type="ECO:0000256" key="1">
    <source>
        <dbReference type="SAM" id="MobiDB-lite"/>
    </source>
</evidence>
<dbReference type="SUPFAM" id="SSF51556">
    <property type="entry name" value="Metallo-dependent hydrolases"/>
    <property type="match status" value="1"/>
</dbReference>
<dbReference type="Gene3D" id="3.20.20.140">
    <property type="entry name" value="Metal-dependent hydrolases"/>
    <property type="match status" value="1"/>
</dbReference>
<feature type="domain" description="Amidohydrolase-related" evidence="2">
    <location>
        <begin position="55"/>
        <end position="404"/>
    </location>
</feature>
<sequence length="415" mass="44418">MQRIIIRNVSIFDGTGAPLRAGAVVVRDGRITAISNDSEVGSVADSVEIDGQGGTLMPGLIEAHAHLSWGSSVEKIYHQFMLPADELRVATLRNARVLLDHGFTSAFSAGALGDTLEVELRDQIAAGATPGPRLRASTIERSPQGGEGVETGKKVSMEGRGADAMRAFVQRCAGWGIDTVKLVISGEDALLPGSSQHILYDEAEVVAACDEARRHGLNVAAHTQAAEAVKIALRSGVDVLYHCSYADEEALDMLEAERDRIFVAPAIGVIVATLEAAPPPHIDMRSMKEMAKPVIENTRRLIPELKRRGVRVLPGGDYGFPFNPNGRNARDLQHFVELYGYTPAEALVAATKLGGEIMGLGNELGQVKQGYLADLLLVDGDPTEDVRILQDKDRLRMIMQGGKLHKAPAAALATA</sequence>
<dbReference type="InterPro" id="IPR011059">
    <property type="entry name" value="Metal-dep_hydrolase_composite"/>
</dbReference>
<keyword evidence="4" id="KW-1185">Reference proteome</keyword>
<comment type="caution">
    <text evidence="3">The sequence shown here is derived from an EMBL/GenBank/DDBJ whole genome shotgun (WGS) entry which is preliminary data.</text>
</comment>
<dbReference type="Pfam" id="PF01979">
    <property type="entry name" value="Amidohydro_1"/>
    <property type="match status" value="1"/>
</dbReference>
<dbReference type="PANTHER" id="PTHR43135">
    <property type="entry name" value="ALPHA-D-RIBOSE 1-METHYLPHOSPHONATE 5-TRIPHOSPHATE DIPHOSPHATASE"/>
    <property type="match status" value="1"/>
</dbReference>
<dbReference type="RefSeq" id="WP_380889162.1">
    <property type="nucleotide sequence ID" value="NZ_JBHUDY010000001.1"/>
</dbReference>
<evidence type="ECO:0000259" key="2">
    <source>
        <dbReference type="Pfam" id="PF01979"/>
    </source>
</evidence>
<accession>A0ABW4I318</accession>
<dbReference type="PANTHER" id="PTHR43135:SF3">
    <property type="entry name" value="ALPHA-D-RIBOSE 1-METHYLPHOSPHONATE 5-TRIPHOSPHATE DIPHOSPHATASE"/>
    <property type="match status" value="1"/>
</dbReference>
<dbReference type="EMBL" id="JBHUDY010000001">
    <property type="protein sequence ID" value="MFD1612341.1"/>
    <property type="molecule type" value="Genomic_DNA"/>
</dbReference>
<reference evidence="4" key="1">
    <citation type="journal article" date="2019" name="Int. J. Syst. Evol. Microbiol.">
        <title>The Global Catalogue of Microorganisms (GCM) 10K type strain sequencing project: providing services to taxonomists for standard genome sequencing and annotation.</title>
        <authorList>
            <consortium name="The Broad Institute Genomics Platform"/>
            <consortium name="The Broad Institute Genome Sequencing Center for Infectious Disease"/>
            <person name="Wu L."/>
            <person name="Ma J."/>
        </authorList>
    </citation>
    <scope>NUCLEOTIDE SEQUENCE [LARGE SCALE GENOMIC DNA]</scope>
    <source>
        <strain evidence="4">CGMCC 1.16275</strain>
    </source>
</reference>
<dbReference type="InterPro" id="IPR051781">
    <property type="entry name" value="Metallo-dep_Hydrolase"/>
</dbReference>
<evidence type="ECO:0000313" key="4">
    <source>
        <dbReference type="Proteomes" id="UP001597115"/>
    </source>
</evidence>
<dbReference type="SUPFAM" id="SSF51338">
    <property type="entry name" value="Composite domain of metallo-dependent hydrolases"/>
    <property type="match status" value="1"/>
</dbReference>
<proteinExistence type="predicted"/>
<dbReference type="CDD" id="cd01299">
    <property type="entry name" value="Met_dep_hydrolase_A"/>
    <property type="match status" value="1"/>
</dbReference>
<gene>
    <name evidence="3" type="ORF">ACFSCW_11050</name>
</gene>
<evidence type="ECO:0000313" key="3">
    <source>
        <dbReference type="EMBL" id="MFD1612341.1"/>
    </source>
</evidence>
<feature type="region of interest" description="Disordered" evidence="1">
    <location>
        <begin position="129"/>
        <end position="151"/>
    </location>
</feature>
<organism evidence="3 4">
    <name type="scientific">Sphingomonas tabacisoli</name>
    <dbReference type="NCBI Taxonomy" id="2249466"/>
    <lineage>
        <taxon>Bacteria</taxon>
        <taxon>Pseudomonadati</taxon>
        <taxon>Pseudomonadota</taxon>
        <taxon>Alphaproteobacteria</taxon>
        <taxon>Sphingomonadales</taxon>
        <taxon>Sphingomonadaceae</taxon>
        <taxon>Sphingomonas</taxon>
    </lineage>
</organism>
<dbReference type="Gene3D" id="2.30.40.10">
    <property type="entry name" value="Urease, subunit C, domain 1"/>
    <property type="match status" value="1"/>
</dbReference>